<dbReference type="RefSeq" id="WP_166932373.1">
    <property type="nucleotide sequence ID" value="NZ_BAAADD010000002.1"/>
</dbReference>
<dbReference type="Proteomes" id="UP001499951">
    <property type="component" value="Unassembled WGS sequence"/>
</dbReference>
<accession>A0ABN1EBE8</accession>
<evidence type="ECO:0000256" key="1">
    <source>
        <dbReference type="SAM" id="Phobius"/>
    </source>
</evidence>
<organism evidence="2 3">
    <name type="scientific">Rhizomicrobium electricum</name>
    <dbReference type="NCBI Taxonomy" id="480070"/>
    <lineage>
        <taxon>Bacteria</taxon>
        <taxon>Pseudomonadati</taxon>
        <taxon>Pseudomonadota</taxon>
        <taxon>Alphaproteobacteria</taxon>
        <taxon>Micropepsales</taxon>
        <taxon>Micropepsaceae</taxon>
        <taxon>Rhizomicrobium</taxon>
    </lineage>
</organism>
<feature type="transmembrane region" description="Helical" evidence="1">
    <location>
        <begin position="213"/>
        <end position="232"/>
    </location>
</feature>
<keyword evidence="1" id="KW-0812">Transmembrane</keyword>
<evidence type="ECO:0000313" key="2">
    <source>
        <dbReference type="EMBL" id="GAA0562560.1"/>
    </source>
</evidence>
<sequence>MAGNDLVERYIAAVKFWLPEKLREDIGAELADDIRSEIDDAEKSKGRPLTEDEIAEILKARGRPMTVAARYQPQRHLIGPELFPLYIFVLKIVAVVCLIPPVAAWFVWSFDRYALPVPDTIASPFNSFLMAFAVVTLVFALIEHKGIDITKKAEFNPKALRPVIDKNRIPRSDSIGEIIGAMIGVGFYLAGYFSQTTYHFPTGGSITVAPEWIAFWQIIIGLAVFDIALGAINLFKPYWSGPRVVARLLLNLAKAAAFCWLFQSHLVRAVDGVPAVAASQFQMVNDKFAEFALPFFGFVAAIIVAKALWRLMRTLKPRPAVA</sequence>
<feature type="transmembrane region" description="Helical" evidence="1">
    <location>
        <begin position="291"/>
        <end position="309"/>
    </location>
</feature>
<dbReference type="EMBL" id="BAAADD010000002">
    <property type="protein sequence ID" value="GAA0562560.1"/>
    <property type="molecule type" value="Genomic_DNA"/>
</dbReference>
<keyword evidence="1" id="KW-0472">Membrane</keyword>
<feature type="transmembrane region" description="Helical" evidence="1">
    <location>
        <begin position="120"/>
        <end position="142"/>
    </location>
</feature>
<feature type="transmembrane region" description="Helical" evidence="1">
    <location>
        <begin position="244"/>
        <end position="263"/>
    </location>
</feature>
<reference evidence="2 3" key="1">
    <citation type="journal article" date="2019" name="Int. J. Syst. Evol. Microbiol.">
        <title>The Global Catalogue of Microorganisms (GCM) 10K type strain sequencing project: providing services to taxonomists for standard genome sequencing and annotation.</title>
        <authorList>
            <consortium name="The Broad Institute Genomics Platform"/>
            <consortium name="The Broad Institute Genome Sequencing Center for Infectious Disease"/>
            <person name="Wu L."/>
            <person name="Ma J."/>
        </authorList>
    </citation>
    <scope>NUCLEOTIDE SEQUENCE [LARGE SCALE GENOMIC DNA]</scope>
    <source>
        <strain evidence="2 3">JCM 15089</strain>
    </source>
</reference>
<gene>
    <name evidence="2" type="ORF">GCM10008942_08730</name>
</gene>
<feature type="transmembrane region" description="Helical" evidence="1">
    <location>
        <begin position="175"/>
        <end position="193"/>
    </location>
</feature>
<keyword evidence="3" id="KW-1185">Reference proteome</keyword>
<name>A0ABN1EBE8_9PROT</name>
<comment type="caution">
    <text evidence="2">The sequence shown here is derived from an EMBL/GenBank/DDBJ whole genome shotgun (WGS) entry which is preliminary data.</text>
</comment>
<feature type="transmembrane region" description="Helical" evidence="1">
    <location>
        <begin position="85"/>
        <end position="108"/>
    </location>
</feature>
<protein>
    <submittedName>
        <fullName evidence="2">Uncharacterized protein</fullName>
    </submittedName>
</protein>
<keyword evidence="1" id="KW-1133">Transmembrane helix</keyword>
<evidence type="ECO:0000313" key="3">
    <source>
        <dbReference type="Proteomes" id="UP001499951"/>
    </source>
</evidence>
<proteinExistence type="predicted"/>